<organism evidence="4 5">
    <name type="scientific">Microlunatus parietis</name>
    <dbReference type="NCBI Taxonomy" id="682979"/>
    <lineage>
        <taxon>Bacteria</taxon>
        <taxon>Bacillati</taxon>
        <taxon>Actinomycetota</taxon>
        <taxon>Actinomycetes</taxon>
        <taxon>Propionibacteriales</taxon>
        <taxon>Propionibacteriaceae</taxon>
        <taxon>Microlunatus</taxon>
    </lineage>
</organism>
<gene>
    <name evidence="4" type="ORF">BKA15_004209</name>
</gene>
<feature type="domain" description="Anti-sigma K factor RskA C-terminal" evidence="3">
    <location>
        <begin position="75"/>
        <end position="177"/>
    </location>
</feature>
<protein>
    <recommendedName>
        <fullName evidence="3">Anti-sigma K factor RskA C-terminal domain-containing protein</fullName>
    </recommendedName>
</protein>
<name>A0A7Y9IA33_9ACTN</name>
<dbReference type="AlphaFoldDB" id="A0A7Y9IA33"/>
<keyword evidence="5" id="KW-1185">Reference proteome</keyword>
<keyword evidence="2" id="KW-0812">Transmembrane</keyword>
<keyword evidence="2" id="KW-0472">Membrane</keyword>
<evidence type="ECO:0000313" key="4">
    <source>
        <dbReference type="EMBL" id="NYE72880.1"/>
    </source>
</evidence>
<comment type="caution">
    <text evidence="4">The sequence shown here is derived from an EMBL/GenBank/DDBJ whole genome shotgun (WGS) entry which is preliminary data.</text>
</comment>
<dbReference type="Proteomes" id="UP000569914">
    <property type="component" value="Unassembled WGS sequence"/>
</dbReference>
<dbReference type="RefSeq" id="WP_179753982.1">
    <property type="nucleotide sequence ID" value="NZ_JACCBU010000001.1"/>
</dbReference>
<feature type="region of interest" description="Disordered" evidence="1">
    <location>
        <begin position="1"/>
        <end position="29"/>
    </location>
</feature>
<accession>A0A7Y9IA33</accession>
<keyword evidence="2" id="KW-1133">Transmembrane helix</keyword>
<dbReference type="EMBL" id="JACCBU010000001">
    <property type="protein sequence ID" value="NYE72880.1"/>
    <property type="molecule type" value="Genomic_DNA"/>
</dbReference>
<evidence type="ECO:0000256" key="1">
    <source>
        <dbReference type="SAM" id="MobiDB-lite"/>
    </source>
</evidence>
<dbReference type="GO" id="GO:0005886">
    <property type="term" value="C:plasma membrane"/>
    <property type="evidence" value="ECO:0007669"/>
    <property type="project" value="InterPro"/>
</dbReference>
<feature type="transmembrane region" description="Helical" evidence="2">
    <location>
        <begin position="48"/>
        <end position="69"/>
    </location>
</feature>
<dbReference type="InterPro" id="IPR018764">
    <property type="entry name" value="RskA_C"/>
</dbReference>
<sequence>MTTPTEDDTPPARPTARPARELEAPDLDAPHLAAQNPAAAPRRGSKAWLIPLLTLLLGLAVGAGIGLGWGRWWQPQPTVIASAPLQATADWPTASGNVTVEVTPQGERYVIAQISTPPPRDGYRQIWLVSEDGQGYYPLGAMVGDERRFPLPPGVDLSAYPTVEVSYQLVNGRPGPSGDTMLRGTLG</sequence>
<proteinExistence type="predicted"/>
<evidence type="ECO:0000313" key="5">
    <source>
        <dbReference type="Proteomes" id="UP000569914"/>
    </source>
</evidence>
<dbReference type="Pfam" id="PF10099">
    <property type="entry name" value="RskA_C"/>
    <property type="match status" value="1"/>
</dbReference>
<reference evidence="4 5" key="1">
    <citation type="submission" date="2020-07" db="EMBL/GenBank/DDBJ databases">
        <title>Sequencing the genomes of 1000 actinobacteria strains.</title>
        <authorList>
            <person name="Klenk H.-P."/>
        </authorList>
    </citation>
    <scope>NUCLEOTIDE SEQUENCE [LARGE SCALE GENOMIC DNA]</scope>
    <source>
        <strain evidence="4 5">DSM 22083</strain>
    </source>
</reference>
<evidence type="ECO:0000256" key="2">
    <source>
        <dbReference type="SAM" id="Phobius"/>
    </source>
</evidence>
<evidence type="ECO:0000259" key="3">
    <source>
        <dbReference type="Pfam" id="PF10099"/>
    </source>
</evidence>